<protein>
    <submittedName>
        <fullName evidence="2">Uncharacterized protein</fullName>
    </submittedName>
</protein>
<evidence type="ECO:0000256" key="1">
    <source>
        <dbReference type="SAM" id="MobiDB-lite"/>
    </source>
</evidence>
<reference evidence="2" key="1">
    <citation type="submission" date="2023-03" db="EMBL/GenBank/DDBJ databases">
        <authorList>
            <person name="Steffen K."/>
            <person name="Cardenas P."/>
        </authorList>
    </citation>
    <scope>NUCLEOTIDE SEQUENCE</scope>
</reference>
<evidence type="ECO:0000313" key="3">
    <source>
        <dbReference type="Proteomes" id="UP001174909"/>
    </source>
</evidence>
<organism evidence="2 3">
    <name type="scientific">Geodia barretti</name>
    <name type="common">Barrett's horny sponge</name>
    <dbReference type="NCBI Taxonomy" id="519541"/>
    <lineage>
        <taxon>Eukaryota</taxon>
        <taxon>Metazoa</taxon>
        <taxon>Porifera</taxon>
        <taxon>Demospongiae</taxon>
        <taxon>Heteroscleromorpha</taxon>
        <taxon>Tetractinellida</taxon>
        <taxon>Astrophorina</taxon>
        <taxon>Geodiidae</taxon>
        <taxon>Geodia</taxon>
    </lineage>
</organism>
<evidence type="ECO:0000313" key="2">
    <source>
        <dbReference type="EMBL" id="CAI8003978.1"/>
    </source>
</evidence>
<gene>
    <name evidence="2" type="ORF">GBAR_LOCUS3809</name>
</gene>
<name>A0AA35R4J1_GEOBA</name>
<feature type="compositionally biased region" description="Pro residues" evidence="1">
    <location>
        <begin position="76"/>
        <end position="88"/>
    </location>
</feature>
<sequence length="111" mass="12650">MLYLLLAISAAQFYRSRKKKQTSLVGHCTTQELANIESGDVDQVSVSTPTKQKKTNRRRKEDHIFEGELATTRPLPELPPSPSPPPPVNLVHQLQKELVLKNMLYLKHQLH</sequence>
<feature type="non-terminal residue" evidence="2">
    <location>
        <position position="111"/>
    </location>
</feature>
<dbReference type="EMBL" id="CASHTH010000549">
    <property type="protein sequence ID" value="CAI8003978.1"/>
    <property type="molecule type" value="Genomic_DNA"/>
</dbReference>
<accession>A0AA35R4J1</accession>
<dbReference type="AlphaFoldDB" id="A0AA35R4J1"/>
<comment type="caution">
    <text evidence="2">The sequence shown here is derived from an EMBL/GenBank/DDBJ whole genome shotgun (WGS) entry which is preliminary data.</text>
</comment>
<proteinExistence type="predicted"/>
<dbReference type="Proteomes" id="UP001174909">
    <property type="component" value="Unassembled WGS sequence"/>
</dbReference>
<keyword evidence="3" id="KW-1185">Reference proteome</keyword>
<feature type="region of interest" description="Disordered" evidence="1">
    <location>
        <begin position="40"/>
        <end position="89"/>
    </location>
</feature>